<reference evidence="2" key="1">
    <citation type="submission" date="2023-07" db="EMBL/GenBank/DDBJ databases">
        <title>Genomic Encyclopedia of Type Strains, Phase IV (KMG-IV): sequencing the most valuable type-strain genomes for metagenomic binning, comparative biology and taxonomic classification.</title>
        <authorList>
            <person name="Goeker M."/>
        </authorList>
    </citation>
    <scope>NUCLEOTIDE SEQUENCE</scope>
    <source>
        <strain evidence="2">DSM 24202</strain>
    </source>
</reference>
<sequence>MRTHQSTAEAALAVSADGAVVLSLAGEWQLGRPRPAVSQLAWPEVAPRLRLDCQALRQWDSSILLYLRPLWEECQRRGIAIDLDDLPPGLRRLLVLATAVTAPLERDDLAEDGFVGRVGEGSRQVLVAALQVCTFVGELCVAVLKLLVGRARMRLGDLITESAKAGYQALFIVSLIGYLIGLILAFIGAIPLKWFGAQIYTASLIGIGMLRLMAAVMVGVVMAGRTAASFAAELGTMQTNEEIDALRCMGVPPMEFLVLPRFLAMTLMMPLLCVYGDILSLAGGLTVGVFYLGFGTVEFWEQLVLTTRLEDLYVGVFTSWIFGMLLGICGCYQGMNCGRDSAAVGRATTAAVVSSIVCMVIATALITVLTVLWKI</sequence>
<dbReference type="InterPro" id="IPR036513">
    <property type="entry name" value="STAS_dom_sf"/>
</dbReference>
<evidence type="ECO:0000256" key="1">
    <source>
        <dbReference type="SAM" id="Phobius"/>
    </source>
</evidence>
<feature type="transmembrane region" description="Helical" evidence="1">
    <location>
        <begin position="169"/>
        <end position="192"/>
    </location>
</feature>
<gene>
    <name evidence="2" type="ORF">J3R75_002505</name>
</gene>
<evidence type="ECO:0000313" key="3">
    <source>
        <dbReference type="Proteomes" id="UP001238163"/>
    </source>
</evidence>
<dbReference type="GO" id="GO:0005548">
    <property type="term" value="F:phospholipid transporter activity"/>
    <property type="evidence" value="ECO:0007669"/>
    <property type="project" value="TreeGrafter"/>
</dbReference>
<feature type="transmembrane region" description="Helical" evidence="1">
    <location>
        <begin position="271"/>
        <end position="292"/>
    </location>
</feature>
<dbReference type="RefSeq" id="WP_307261899.1">
    <property type="nucleotide sequence ID" value="NZ_JAUSVL010000001.1"/>
</dbReference>
<keyword evidence="3" id="KW-1185">Reference proteome</keyword>
<dbReference type="Pfam" id="PF02405">
    <property type="entry name" value="MlaE"/>
    <property type="match status" value="1"/>
</dbReference>
<dbReference type="PANTHER" id="PTHR30188">
    <property type="entry name" value="ABC TRANSPORTER PERMEASE PROTEIN-RELATED"/>
    <property type="match status" value="1"/>
</dbReference>
<dbReference type="AlphaFoldDB" id="A0AAE4APU9"/>
<dbReference type="PANTHER" id="PTHR30188:SF3">
    <property type="entry name" value="ABC TRANSPORTER PERMEASE"/>
    <property type="match status" value="1"/>
</dbReference>
<feature type="transmembrane region" description="Helical" evidence="1">
    <location>
        <begin position="347"/>
        <end position="373"/>
    </location>
</feature>
<keyword evidence="1" id="KW-1133">Transmembrane helix</keyword>
<dbReference type="GO" id="GO:0043190">
    <property type="term" value="C:ATP-binding cassette (ABC) transporter complex"/>
    <property type="evidence" value="ECO:0007669"/>
    <property type="project" value="InterPro"/>
</dbReference>
<dbReference type="InterPro" id="IPR030802">
    <property type="entry name" value="Permease_MalE"/>
</dbReference>
<keyword evidence="1" id="KW-0472">Membrane</keyword>
<keyword evidence="1" id="KW-0812">Transmembrane</keyword>
<feature type="transmembrane region" description="Helical" evidence="1">
    <location>
        <begin position="198"/>
        <end position="221"/>
    </location>
</feature>
<organism evidence="2 3">
    <name type="scientific">Oligosphaera ethanolica</name>
    <dbReference type="NCBI Taxonomy" id="760260"/>
    <lineage>
        <taxon>Bacteria</taxon>
        <taxon>Pseudomonadati</taxon>
        <taxon>Lentisphaerota</taxon>
        <taxon>Oligosphaeria</taxon>
        <taxon>Oligosphaerales</taxon>
        <taxon>Oligosphaeraceae</taxon>
        <taxon>Oligosphaera</taxon>
    </lineage>
</organism>
<dbReference type="SUPFAM" id="SSF52091">
    <property type="entry name" value="SpoIIaa-like"/>
    <property type="match status" value="1"/>
</dbReference>
<proteinExistence type="predicted"/>
<feature type="transmembrane region" description="Helical" evidence="1">
    <location>
        <begin position="312"/>
        <end position="335"/>
    </location>
</feature>
<name>A0AAE4APU9_9BACT</name>
<evidence type="ECO:0000313" key="2">
    <source>
        <dbReference type="EMBL" id="MDQ0290398.1"/>
    </source>
</evidence>
<feature type="transmembrane region" description="Helical" evidence="1">
    <location>
        <begin position="125"/>
        <end position="148"/>
    </location>
</feature>
<dbReference type="EMBL" id="JAUSVL010000001">
    <property type="protein sequence ID" value="MDQ0290398.1"/>
    <property type="molecule type" value="Genomic_DNA"/>
</dbReference>
<protein>
    <submittedName>
        <fullName evidence="2">Phospholipid/cholesterol/gamma-HCH transport system permease protein</fullName>
    </submittedName>
</protein>
<comment type="caution">
    <text evidence="2">The sequence shown here is derived from an EMBL/GenBank/DDBJ whole genome shotgun (WGS) entry which is preliminary data.</text>
</comment>
<accession>A0AAE4APU9</accession>
<dbReference type="Proteomes" id="UP001238163">
    <property type="component" value="Unassembled WGS sequence"/>
</dbReference>